<comment type="caution">
    <text evidence="2">The sequence shown here is derived from an EMBL/GenBank/DDBJ whole genome shotgun (WGS) entry which is preliminary data.</text>
</comment>
<dbReference type="InterPro" id="IPR029063">
    <property type="entry name" value="SAM-dependent_MTases_sf"/>
</dbReference>
<dbReference type="PANTHER" id="PTHR43317">
    <property type="entry name" value="THERMOSPERMINE SYNTHASE ACAULIS5"/>
    <property type="match status" value="1"/>
</dbReference>
<evidence type="ECO:0000313" key="2">
    <source>
        <dbReference type="EMBL" id="GAA4177850.1"/>
    </source>
</evidence>
<accession>A0ABP8A4T4</accession>
<protein>
    <submittedName>
        <fullName evidence="2">Fused MFS/spermidine synthase</fullName>
    </submittedName>
</protein>
<dbReference type="NCBIfam" id="NF037959">
    <property type="entry name" value="MFS_SpdSyn"/>
    <property type="match status" value="1"/>
</dbReference>
<evidence type="ECO:0000313" key="3">
    <source>
        <dbReference type="Proteomes" id="UP001501079"/>
    </source>
</evidence>
<dbReference type="EMBL" id="BAABBW010000004">
    <property type="protein sequence ID" value="GAA4177850.1"/>
    <property type="molecule type" value="Genomic_DNA"/>
</dbReference>
<dbReference type="Gene3D" id="3.40.50.150">
    <property type="entry name" value="Vaccinia Virus protein VP39"/>
    <property type="match status" value="1"/>
</dbReference>
<evidence type="ECO:0000256" key="1">
    <source>
        <dbReference type="ARBA" id="ARBA00023115"/>
    </source>
</evidence>
<sequence length="287" mass="30727">MSDDHSVILKHSGYRAVIEPDRFVPGAYELVVDGTPQSHVNLEDPTQLFFEYIQRMGNVIDLIGDPGEPITAVHLGAGAMTLPRYIGATRPGSRQQVIELEPGLVELVRSVLPLPRGTDVRVRYGDARETLGRLPAGLVGTADLVVVDIFSGARTPAHVTSQEFYTEAARLLSPTGIMLVNVADGPPLRFAKSQAATLAQVLPHAGVLAETQVVKGRRFGNFVLVASAAPLPEKWLPRLMAAGPYPAVAVLGSEFEEFARAGLIVTDATATPSPPPMRSIFQVKPGK</sequence>
<dbReference type="SUPFAM" id="SSF53335">
    <property type="entry name" value="S-adenosyl-L-methionine-dependent methyltransferases"/>
    <property type="match status" value="1"/>
</dbReference>
<name>A0ABP8A4T4_9MICO</name>
<gene>
    <name evidence="2" type="ORF">GCM10022287_27230</name>
</gene>
<keyword evidence="1" id="KW-0620">Polyamine biosynthesis</keyword>
<dbReference type="Proteomes" id="UP001501079">
    <property type="component" value="Unassembled WGS sequence"/>
</dbReference>
<dbReference type="RefSeq" id="WP_344755312.1">
    <property type="nucleotide sequence ID" value="NZ_BAABBW010000004.1"/>
</dbReference>
<dbReference type="PANTHER" id="PTHR43317:SF1">
    <property type="entry name" value="THERMOSPERMINE SYNTHASE ACAULIS5"/>
    <property type="match status" value="1"/>
</dbReference>
<keyword evidence="3" id="KW-1185">Reference proteome</keyword>
<organism evidence="2 3">
    <name type="scientific">Gryllotalpicola koreensis</name>
    <dbReference type="NCBI Taxonomy" id="993086"/>
    <lineage>
        <taxon>Bacteria</taxon>
        <taxon>Bacillati</taxon>
        <taxon>Actinomycetota</taxon>
        <taxon>Actinomycetes</taxon>
        <taxon>Micrococcales</taxon>
        <taxon>Microbacteriaceae</taxon>
        <taxon>Gryllotalpicola</taxon>
    </lineage>
</organism>
<reference evidence="3" key="1">
    <citation type="journal article" date="2019" name="Int. J. Syst. Evol. Microbiol.">
        <title>The Global Catalogue of Microorganisms (GCM) 10K type strain sequencing project: providing services to taxonomists for standard genome sequencing and annotation.</title>
        <authorList>
            <consortium name="The Broad Institute Genomics Platform"/>
            <consortium name="The Broad Institute Genome Sequencing Center for Infectious Disease"/>
            <person name="Wu L."/>
            <person name="Ma J."/>
        </authorList>
    </citation>
    <scope>NUCLEOTIDE SEQUENCE [LARGE SCALE GENOMIC DNA]</scope>
    <source>
        <strain evidence="3">JCM 17591</strain>
    </source>
</reference>
<dbReference type="CDD" id="cd02440">
    <property type="entry name" value="AdoMet_MTases"/>
    <property type="match status" value="1"/>
</dbReference>
<proteinExistence type="predicted"/>